<organism evidence="1 2">
    <name type="scientific">Haemophilus influenzae</name>
    <dbReference type="NCBI Taxonomy" id="727"/>
    <lineage>
        <taxon>Bacteria</taxon>
        <taxon>Pseudomonadati</taxon>
        <taxon>Pseudomonadota</taxon>
        <taxon>Gammaproteobacteria</taxon>
        <taxon>Pasteurellales</taxon>
        <taxon>Pasteurellaceae</taxon>
        <taxon>Haemophilus</taxon>
    </lineage>
</organism>
<evidence type="ECO:0000313" key="1">
    <source>
        <dbReference type="EMBL" id="KIS36041.1"/>
    </source>
</evidence>
<sequence length="45" mass="5549">MKNDNKFHFTSLIMQLFEQQAVSRMMYVYSPMYSQNTRRLLWLSI</sequence>
<dbReference type="AlphaFoldDB" id="A0A158SYU7"/>
<gene>
    <name evidence="1" type="ORF">NTHI1209_01681</name>
</gene>
<name>A0A158SYU7_HAEIF</name>
<dbReference type="Proteomes" id="UP000050700">
    <property type="component" value="Unassembled WGS sequence"/>
</dbReference>
<proteinExistence type="predicted"/>
<protein>
    <submittedName>
        <fullName evidence="1">Uncharacterized protein</fullName>
    </submittedName>
</protein>
<dbReference type="PATRIC" id="fig|727.582.peg.1525"/>
<accession>A0A158SYU7</accession>
<dbReference type="EMBL" id="JMQP01000002">
    <property type="protein sequence ID" value="KIS36041.1"/>
    <property type="molecule type" value="Genomic_DNA"/>
</dbReference>
<reference evidence="1 2" key="1">
    <citation type="submission" date="2014-05" db="EMBL/GenBank/DDBJ databases">
        <title>Methylome analysis of the phasevarions of Haemophilus influenzae.</title>
        <authorList>
            <person name="Atack J.M."/>
            <person name="Fox K.L."/>
            <person name="Power P.M."/>
            <person name="Clark T."/>
            <person name="Jurcisek J."/>
            <person name="Korlach J."/>
            <person name="Bakaletz L.O."/>
            <person name="Jennings M.P."/>
        </authorList>
    </citation>
    <scope>NUCLEOTIDE SEQUENCE [LARGE SCALE GENOMIC DNA]</scope>
    <source>
        <strain evidence="1 2">1209</strain>
    </source>
</reference>
<comment type="caution">
    <text evidence="1">The sequence shown here is derived from an EMBL/GenBank/DDBJ whole genome shotgun (WGS) entry which is preliminary data.</text>
</comment>
<evidence type="ECO:0000313" key="2">
    <source>
        <dbReference type="Proteomes" id="UP000050700"/>
    </source>
</evidence>